<dbReference type="OrthoDB" id="9797655at2"/>
<protein>
    <recommendedName>
        <fullName evidence="5">Twitching motility protein PilT</fullName>
    </recommendedName>
</protein>
<dbReference type="RefSeq" id="WP_126380437.1">
    <property type="nucleotide sequence ID" value="NZ_AP017378.1"/>
</dbReference>
<organism evidence="3 4">
    <name type="scientific">Desulfovibrio ferrophilus</name>
    <dbReference type="NCBI Taxonomy" id="241368"/>
    <lineage>
        <taxon>Bacteria</taxon>
        <taxon>Pseudomonadati</taxon>
        <taxon>Thermodesulfobacteriota</taxon>
        <taxon>Desulfovibrionia</taxon>
        <taxon>Desulfovibrionales</taxon>
        <taxon>Desulfovibrionaceae</taxon>
        <taxon>Desulfovibrio</taxon>
    </lineage>
</organism>
<feature type="domain" description="Ubiquitin Mut7-C" evidence="2">
    <location>
        <begin position="33"/>
        <end position="97"/>
    </location>
</feature>
<feature type="domain" description="Mut7-C RNAse" evidence="1">
    <location>
        <begin position="115"/>
        <end position="256"/>
    </location>
</feature>
<dbReference type="EMBL" id="AP017378">
    <property type="protein sequence ID" value="BBD09466.1"/>
    <property type="molecule type" value="Genomic_DNA"/>
</dbReference>
<sequence length="263" mass="29167">MESDAPVIFRFHGELKPLINPGAYAPSPGRDGVREVRRSGFVIYPVTRSASLKDAIEALGIPHTEVGCITVDGLAMGFDEPLLPGLTVGVYPVNAPTDVTLAHPLRPKPLADVSFAVDACVGKLATLLRLLGLDTAYEQDWDDDELVELASEQGRIVLTRDKALLKRSAVSHGRLVRAQEPTEQLLEVLTHFGLKGPFTPFVRCLRCNDLLEPVSKAEILHLLEPLTRKHYHEFHRCRSCGRIYWPGSHHEAMREWLNSVGLD</sequence>
<evidence type="ECO:0008006" key="5">
    <source>
        <dbReference type="Google" id="ProtNLM"/>
    </source>
</evidence>
<proteinExistence type="predicted"/>
<name>A0A2Z6B235_9BACT</name>
<dbReference type="Pfam" id="PF14451">
    <property type="entry name" value="Ub-Mut7C"/>
    <property type="match status" value="1"/>
</dbReference>
<dbReference type="PANTHER" id="PTHR39081:SF1">
    <property type="entry name" value="MUT7-C RNASE DOMAIN-CONTAINING PROTEIN"/>
    <property type="match status" value="1"/>
</dbReference>
<dbReference type="InterPro" id="IPR002782">
    <property type="entry name" value="Mut7-C_RNAse_dom"/>
</dbReference>
<dbReference type="AlphaFoldDB" id="A0A2Z6B235"/>
<keyword evidence="4" id="KW-1185">Reference proteome</keyword>
<evidence type="ECO:0000313" key="3">
    <source>
        <dbReference type="EMBL" id="BBD09466.1"/>
    </source>
</evidence>
<evidence type="ECO:0000259" key="2">
    <source>
        <dbReference type="Pfam" id="PF14451"/>
    </source>
</evidence>
<reference evidence="3 4" key="1">
    <citation type="journal article" date="2018" name="Sci. Adv.">
        <title>Multi-heme cytochromes provide a pathway for survival in energy-limited environments.</title>
        <authorList>
            <person name="Deng X."/>
            <person name="Dohmae N."/>
            <person name="Nealson K.H."/>
            <person name="Hashimoto K."/>
            <person name="Okamoto A."/>
        </authorList>
    </citation>
    <scope>NUCLEOTIDE SEQUENCE [LARGE SCALE GENOMIC DNA]</scope>
    <source>
        <strain evidence="3 4">IS5</strain>
    </source>
</reference>
<gene>
    <name evidence="3" type="ORF">DFE_2740</name>
</gene>
<evidence type="ECO:0000259" key="1">
    <source>
        <dbReference type="Pfam" id="PF01927"/>
    </source>
</evidence>
<evidence type="ECO:0000313" key="4">
    <source>
        <dbReference type="Proteomes" id="UP000269883"/>
    </source>
</evidence>
<dbReference type="Pfam" id="PF01927">
    <property type="entry name" value="Mut7-C"/>
    <property type="match status" value="1"/>
</dbReference>
<dbReference type="KEGG" id="dfl:DFE_2740"/>
<dbReference type="InterPro" id="IPR027798">
    <property type="entry name" value="Ub_Mut7C"/>
</dbReference>
<dbReference type="PANTHER" id="PTHR39081">
    <property type="entry name" value="MUT7-C DOMAIN-CONTAINING PROTEIN"/>
    <property type="match status" value="1"/>
</dbReference>
<dbReference type="Proteomes" id="UP000269883">
    <property type="component" value="Chromosome"/>
</dbReference>
<accession>A0A2Z6B235</accession>